<keyword evidence="2" id="KW-1185">Reference proteome</keyword>
<sequence length="178" mass="18379">MGERFARRHVAELVGVLIGAALVVSSATPARADAGGGENCGVFLESGLTICAPAGDDLHAAVTAQTGYTIVDGDETDAGRATTVSYLLARLYDNADYGGAYYEVWGSSGCSSAVGVRGVADIGVGWYGRVSSFQGFSSCRVKVWQNTSFTGSSVGFASSSSYVGAVMNDQTRSVQVVY</sequence>
<gene>
    <name evidence="1" type="ORF">RR49_02059</name>
</gene>
<dbReference type="OrthoDB" id="5123238at2"/>
<comment type="caution">
    <text evidence="1">The sequence shown here is derived from an EMBL/GenBank/DDBJ whole genome shotgun (WGS) entry which is preliminary data.</text>
</comment>
<proteinExistence type="predicted"/>
<dbReference type="Proteomes" id="UP000033451">
    <property type="component" value="Unassembled WGS sequence"/>
</dbReference>
<dbReference type="EMBL" id="JYIY01000076">
    <property type="protein sequence ID" value="KJL36012.1"/>
    <property type="molecule type" value="Genomic_DNA"/>
</dbReference>
<dbReference type="STRING" id="400772.RR49_02059"/>
<name>A0A0F0LRZ9_9MICO</name>
<dbReference type="SUPFAM" id="SSF49695">
    <property type="entry name" value="gamma-Crystallin-like"/>
    <property type="match status" value="1"/>
</dbReference>
<accession>A0A0F0LRZ9</accession>
<evidence type="ECO:0000313" key="2">
    <source>
        <dbReference type="Proteomes" id="UP000033451"/>
    </source>
</evidence>
<dbReference type="InterPro" id="IPR011024">
    <property type="entry name" value="G_crystallin-like"/>
</dbReference>
<dbReference type="Gene3D" id="2.60.20.10">
    <property type="entry name" value="Crystallins"/>
    <property type="match status" value="1"/>
</dbReference>
<evidence type="ECO:0000313" key="1">
    <source>
        <dbReference type="EMBL" id="KJL36012.1"/>
    </source>
</evidence>
<organism evidence="1 2">
    <name type="scientific">Microbacterium ginsengisoli</name>
    <dbReference type="NCBI Taxonomy" id="400772"/>
    <lineage>
        <taxon>Bacteria</taxon>
        <taxon>Bacillati</taxon>
        <taxon>Actinomycetota</taxon>
        <taxon>Actinomycetes</taxon>
        <taxon>Micrococcales</taxon>
        <taxon>Microbacteriaceae</taxon>
        <taxon>Microbacterium</taxon>
    </lineage>
</organism>
<dbReference type="PATRIC" id="fig|400772.4.peg.2073"/>
<reference evidence="1 2" key="1">
    <citation type="submission" date="2015-02" db="EMBL/GenBank/DDBJ databases">
        <title>Draft genome sequences of ten Microbacterium spp. with emphasis on heavy metal contaminated environments.</title>
        <authorList>
            <person name="Corretto E."/>
        </authorList>
    </citation>
    <scope>NUCLEOTIDE SEQUENCE [LARGE SCALE GENOMIC DNA]</scope>
    <source>
        <strain evidence="1 2">DSM 18659</strain>
    </source>
</reference>
<dbReference type="RefSeq" id="WP_048808977.1">
    <property type="nucleotide sequence ID" value="NZ_JYIY01000076.1"/>
</dbReference>
<protein>
    <recommendedName>
        <fullName evidence="3">Peptidase inhibitor family I36</fullName>
    </recommendedName>
</protein>
<evidence type="ECO:0008006" key="3">
    <source>
        <dbReference type="Google" id="ProtNLM"/>
    </source>
</evidence>
<dbReference type="AlphaFoldDB" id="A0A0F0LRZ9"/>